<dbReference type="GO" id="GO:0009254">
    <property type="term" value="P:peptidoglycan turnover"/>
    <property type="evidence" value="ECO:0007669"/>
    <property type="project" value="UniProtKB-UniRule"/>
</dbReference>
<dbReference type="InterPro" id="IPR036962">
    <property type="entry name" value="Glyco_hydro_3_N_sf"/>
</dbReference>
<dbReference type="InterPro" id="IPR001764">
    <property type="entry name" value="Glyco_hydro_3_N"/>
</dbReference>
<dbReference type="HAMAP" id="MF_00364">
    <property type="entry name" value="NagZ"/>
    <property type="match status" value="1"/>
</dbReference>
<feature type="active site" description="Proton donor/acceptor" evidence="10">
    <location>
        <position position="181"/>
    </location>
</feature>
<evidence type="ECO:0000256" key="5">
    <source>
        <dbReference type="ARBA" id="ARBA00022960"/>
    </source>
</evidence>
<evidence type="ECO:0000256" key="2">
    <source>
        <dbReference type="ARBA" id="ARBA00022490"/>
    </source>
</evidence>
<comment type="similarity">
    <text evidence="10">Belongs to the glycosyl hydrolase 3 family. NagZ subfamily.</text>
</comment>
<dbReference type="InterPro" id="IPR022956">
    <property type="entry name" value="Beta_hexosaminidase_bac"/>
</dbReference>
<protein>
    <recommendedName>
        <fullName evidence="10">Beta-hexosaminidase</fullName>
        <ecNumber evidence="10">3.2.1.52</ecNumber>
    </recommendedName>
    <alternativeName>
        <fullName evidence="10">Beta-N-acetylhexosaminidase</fullName>
    </alternativeName>
    <alternativeName>
        <fullName evidence="10">N-acetyl-beta-glucosaminidase</fullName>
    </alternativeName>
</protein>
<dbReference type="GO" id="GO:0071555">
    <property type="term" value="P:cell wall organization"/>
    <property type="evidence" value="ECO:0007669"/>
    <property type="project" value="UniProtKB-KW"/>
</dbReference>
<feature type="domain" description="Glycoside hydrolase family 3 N-terminal" evidence="11">
    <location>
        <begin position="11"/>
        <end position="292"/>
    </location>
</feature>
<comment type="catalytic activity">
    <reaction evidence="1 10">
        <text>Hydrolysis of terminal non-reducing N-acetyl-D-hexosamine residues in N-acetyl-beta-D-hexosaminides.</text>
        <dbReference type="EC" id="3.2.1.52"/>
    </reaction>
</comment>
<dbReference type="GO" id="GO:0004563">
    <property type="term" value="F:beta-N-acetylhexosaminidase activity"/>
    <property type="evidence" value="ECO:0007669"/>
    <property type="project" value="UniProtKB-UniRule"/>
</dbReference>
<feature type="site" description="Important for catalytic activity" evidence="10">
    <location>
        <position position="179"/>
    </location>
</feature>
<feature type="binding site" evidence="10">
    <location>
        <position position="72"/>
    </location>
    <ligand>
        <name>substrate</name>
    </ligand>
</feature>
<dbReference type="Pfam" id="PF00933">
    <property type="entry name" value="Glyco_hydro_3"/>
    <property type="match status" value="1"/>
</dbReference>
<evidence type="ECO:0000256" key="8">
    <source>
        <dbReference type="ARBA" id="ARBA00023306"/>
    </source>
</evidence>
<dbReference type="NCBIfam" id="NF003740">
    <property type="entry name" value="PRK05337.1"/>
    <property type="match status" value="1"/>
</dbReference>
<accession>A0A4R3YDW7</accession>
<gene>
    <name evidence="10" type="primary">nagZ</name>
    <name evidence="12" type="ORF">EDC63_101197</name>
</gene>
<keyword evidence="13" id="KW-1185">Reference proteome</keyword>
<evidence type="ECO:0000313" key="13">
    <source>
        <dbReference type="Proteomes" id="UP000295367"/>
    </source>
</evidence>
<evidence type="ECO:0000313" key="12">
    <source>
        <dbReference type="EMBL" id="TCV90230.1"/>
    </source>
</evidence>
<dbReference type="SUPFAM" id="SSF51445">
    <property type="entry name" value="(Trans)glycosidases"/>
    <property type="match status" value="1"/>
</dbReference>
<feature type="binding site" evidence="10">
    <location>
        <begin position="168"/>
        <end position="169"/>
    </location>
    <ligand>
        <name>substrate</name>
    </ligand>
</feature>
<dbReference type="Proteomes" id="UP000295367">
    <property type="component" value="Unassembled WGS sequence"/>
</dbReference>
<sequence length="359" mass="39669">MSLGPVMLDVLGTELTEEDRKRLLHPLTGGVILFSRNYESPAQLTKITQEIHSVRNPPLLIGVDQEGGRVQRCKAGFTRIPPMREFGRIWDEHPHKARQLAQQTGYVLAAELRACGVDFSFTPVLDMDYGQSGVIGDRAFHLNKQAIAELAHSLVLGLKEAGMASVGKHFPGHGYIKADSHLEIPIDDREFADIELNDLVPFKQMINFGLTGIMPAHVIYPKVDKRPAGFSKFWLKDILRNELRFDGTVFSDDLSMEGASVAGGIVDRAKAALEAGCDMVLVCNRPDSADELLANLHWNVPPVSLTRLVRMHGKPHPDSLVKLHEQEHYVNAVHAIAGIGFRSGDLPLKQREPDSCGDL</sequence>
<dbReference type="InterPro" id="IPR017853">
    <property type="entry name" value="GH"/>
</dbReference>
<dbReference type="GO" id="GO:0009252">
    <property type="term" value="P:peptidoglycan biosynthetic process"/>
    <property type="evidence" value="ECO:0007669"/>
    <property type="project" value="UniProtKB-KW"/>
</dbReference>
<dbReference type="InterPro" id="IPR050226">
    <property type="entry name" value="NagZ_Beta-hexosaminidase"/>
</dbReference>
<dbReference type="RefSeq" id="WP_124947802.1">
    <property type="nucleotide sequence ID" value="NZ_BHVT01000073.1"/>
</dbReference>
<evidence type="ECO:0000256" key="7">
    <source>
        <dbReference type="ARBA" id="ARBA00023295"/>
    </source>
</evidence>
<feature type="binding site" evidence="10">
    <location>
        <position position="64"/>
    </location>
    <ligand>
        <name>substrate</name>
    </ligand>
</feature>
<keyword evidence="3 10" id="KW-0132">Cell division</keyword>
<evidence type="ECO:0000256" key="3">
    <source>
        <dbReference type="ARBA" id="ARBA00022618"/>
    </source>
</evidence>
<keyword evidence="6 10" id="KW-0573">Peptidoglycan synthesis</keyword>
<dbReference type="GO" id="GO:0005737">
    <property type="term" value="C:cytoplasm"/>
    <property type="evidence" value="ECO:0007669"/>
    <property type="project" value="UniProtKB-SubCell"/>
</dbReference>
<dbReference type="AlphaFoldDB" id="A0A4R3YDW7"/>
<evidence type="ECO:0000256" key="1">
    <source>
        <dbReference type="ARBA" id="ARBA00001231"/>
    </source>
</evidence>
<feature type="binding site" evidence="10">
    <location>
        <position position="138"/>
    </location>
    <ligand>
        <name>substrate</name>
    </ligand>
</feature>
<evidence type="ECO:0000259" key="11">
    <source>
        <dbReference type="Pfam" id="PF00933"/>
    </source>
</evidence>
<evidence type="ECO:0000256" key="4">
    <source>
        <dbReference type="ARBA" id="ARBA00022801"/>
    </source>
</evidence>
<evidence type="ECO:0000256" key="10">
    <source>
        <dbReference type="HAMAP-Rule" id="MF_00364"/>
    </source>
</evidence>
<keyword evidence="2 10" id="KW-0963">Cytoplasm</keyword>
<dbReference type="GO" id="GO:0005975">
    <property type="term" value="P:carbohydrate metabolic process"/>
    <property type="evidence" value="ECO:0007669"/>
    <property type="project" value="InterPro"/>
</dbReference>
<evidence type="ECO:0000256" key="9">
    <source>
        <dbReference type="ARBA" id="ARBA00023316"/>
    </source>
</evidence>
<dbReference type="GO" id="GO:0051301">
    <property type="term" value="P:cell division"/>
    <property type="evidence" value="ECO:0007669"/>
    <property type="project" value="UniProtKB-KW"/>
</dbReference>
<dbReference type="GO" id="GO:0008360">
    <property type="term" value="P:regulation of cell shape"/>
    <property type="evidence" value="ECO:0007669"/>
    <property type="project" value="UniProtKB-KW"/>
</dbReference>
<dbReference type="EC" id="3.2.1.52" evidence="10"/>
<dbReference type="OrthoDB" id="9786661at2"/>
<keyword evidence="7 10" id="KW-0326">Glycosidase</keyword>
<dbReference type="EMBL" id="SMCO01000001">
    <property type="protein sequence ID" value="TCV90230.1"/>
    <property type="molecule type" value="Genomic_DNA"/>
</dbReference>
<dbReference type="PANTHER" id="PTHR30480:SF13">
    <property type="entry name" value="BETA-HEXOSAMINIDASE"/>
    <property type="match status" value="1"/>
</dbReference>
<dbReference type="Gene3D" id="3.20.20.300">
    <property type="entry name" value="Glycoside hydrolase, family 3, N-terminal domain"/>
    <property type="match status" value="1"/>
</dbReference>
<comment type="pathway">
    <text evidence="10">Cell wall biogenesis; peptidoglycan recycling.</text>
</comment>
<keyword evidence="5 10" id="KW-0133">Cell shape</keyword>
<comment type="subcellular location">
    <subcellularLocation>
        <location evidence="10">Cytoplasm</location>
    </subcellularLocation>
</comment>
<dbReference type="PROSITE" id="PS00775">
    <property type="entry name" value="GLYCOSYL_HYDROL_F3"/>
    <property type="match status" value="1"/>
</dbReference>
<name>A0A4R3YDW7_9PROT</name>
<keyword evidence="4 10" id="KW-0378">Hydrolase</keyword>
<proteinExistence type="inferred from homology"/>
<comment type="caution">
    <text evidence="12">The sequence shown here is derived from an EMBL/GenBank/DDBJ whole genome shotgun (WGS) entry which is preliminary data.</text>
</comment>
<keyword evidence="9 10" id="KW-0961">Cell wall biogenesis/degradation</keyword>
<dbReference type="UniPathway" id="UPA00544"/>
<feature type="active site" description="Nucleophile" evidence="10">
    <location>
        <position position="252"/>
    </location>
</feature>
<organism evidence="12 13">
    <name type="scientific">Sulfurirhabdus autotrophica</name>
    <dbReference type="NCBI Taxonomy" id="1706046"/>
    <lineage>
        <taxon>Bacteria</taxon>
        <taxon>Pseudomonadati</taxon>
        <taxon>Pseudomonadota</taxon>
        <taxon>Betaproteobacteria</taxon>
        <taxon>Nitrosomonadales</taxon>
        <taxon>Sulfuricellaceae</taxon>
        <taxon>Sulfurirhabdus</taxon>
    </lineage>
</organism>
<dbReference type="InterPro" id="IPR019800">
    <property type="entry name" value="Glyco_hydro_3_AS"/>
</dbReference>
<evidence type="ECO:0000256" key="6">
    <source>
        <dbReference type="ARBA" id="ARBA00022984"/>
    </source>
</evidence>
<reference evidence="12 13" key="1">
    <citation type="submission" date="2019-03" db="EMBL/GenBank/DDBJ databases">
        <title>Genomic Encyclopedia of Type Strains, Phase IV (KMG-IV): sequencing the most valuable type-strain genomes for metagenomic binning, comparative biology and taxonomic classification.</title>
        <authorList>
            <person name="Goeker M."/>
        </authorList>
    </citation>
    <scope>NUCLEOTIDE SEQUENCE [LARGE SCALE GENOMIC DNA]</scope>
    <source>
        <strain evidence="12 13">DSM 100309</strain>
    </source>
</reference>
<comment type="function">
    <text evidence="10">Plays a role in peptidoglycan recycling by cleaving the terminal beta-1,4-linked N-acetylglucosamine (GlcNAc) from peptide-linked peptidoglycan fragments, giving rise to free GlcNAc, anhydro-N-acetylmuramic acid and anhydro-N-acetylmuramic acid-linked peptides.</text>
</comment>
<keyword evidence="8 10" id="KW-0131">Cell cycle</keyword>
<dbReference type="PANTHER" id="PTHR30480">
    <property type="entry name" value="BETA-HEXOSAMINIDASE-RELATED"/>
    <property type="match status" value="1"/>
</dbReference>